<evidence type="ECO:0000256" key="2">
    <source>
        <dbReference type="ARBA" id="ARBA00022576"/>
    </source>
</evidence>
<gene>
    <name evidence="6" type="ORF">JKA74_10540</name>
</gene>
<feature type="domain" description="Aminotransferase class I/classII large" evidence="5">
    <location>
        <begin position="33"/>
        <end position="382"/>
    </location>
</feature>
<dbReference type="InterPro" id="IPR015422">
    <property type="entry name" value="PyrdxlP-dep_Trfase_small"/>
</dbReference>
<keyword evidence="2 4" id="KW-0032">Aminotransferase</keyword>
<comment type="caution">
    <text evidence="6">The sequence shown here is derived from an EMBL/GenBank/DDBJ whole genome shotgun (WGS) entry which is preliminary data.</text>
</comment>
<dbReference type="PANTHER" id="PTHR42832:SF3">
    <property type="entry name" value="L-GLUTAMINE--4-(METHYLSULFANYL)-2-OXOBUTANOATE AMINOTRANSFERASE"/>
    <property type="match status" value="1"/>
</dbReference>
<protein>
    <recommendedName>
        <fullName evidence="4">Aminotransferase</fullName>
        <ecNumber evidence="4">2.6.1.-</ecNumber>
    </recommendedName>
</protein>
<evidence type="ECO:0000256" key="4">
    <source>
        <dbReference type="RuleBase" id="RU000481"/>
    </source>
</evidence>
<dbReference type="InterPro" id="IPR015424">
    <property type="entry name" value="PyrdxlP-dep_Trfase"/>
</dbReference>
<dbReference type="SUPFAM" id="SSF53383">
    <property type="entry name" value="PLP-dependent transferases"/>
    <property type="match status" value="1"/>
</dbReference>
<evidence type="ECO:0000313" key="7">
    <source>
        <dbReference type="Proteomes" id="UP000611723"/>
    </source>
</evidence>
<accession>A0A934WZ67</accession>
<keyword evidence="7" id="KW-1185">Reference proteome</keyword>
<dbReference type="AlphaFoldDB" id="A0A934WZ67"/>
<dbReference type="EMBL" id="JAEQBW010000004">
    <property type="protein sequence ID" value="MBK6265475.1"/>
    <property type="molecule type" value="Genomic_DNA"/>
</dbReference>
<dbReference type="Pfam" id="PF00155">
    <property type="entry name" value="Aminotran_1_2"/>
    <property type="match status" value="1"/>
</dbReference>
<organism evidence="6 7">
    <name type="scientific">Marivirga aurantiaca</name>
    <dbReference type="NCBI Taxonomy" id="2802615"/>
    <lineage>
        <taxon>Bacteria</taxon>
        <taxon>Pseudomonadati</taxon>
        <taxon>Bacteroidota</taxon>
        <taxon>Cytophagia</taxon>
        <taxon>Cytophagales</taxon>
        <taxon>Marivirgaceae</taxon>
        <taxon>Marivirga</taxon>
    </lineage>
</organism>
<dbReference type="GO" id="GO:0030170">
    <property type="term" value="F:pyridoxal phosphate binding"/>
    <property type="evidence" value="ECO:0007669"/>
    <property type="project" value="InterPro"/>
</dbReference>
<dbReference type="PANTHER" id="PTHR42832">
    <property type="entry name" value="AMINO ACID AMINOTRANSFERASE"/>
    <property type="match status" value="1"/>
</dbReference>
<dbReference type="InterPro" id="IPR004839">
    <property type="entry name" value="Aminotransferase_I/II_large"/>
</dbReference>
<evidence type="ECO:0000259" key="5">
    <source>
        <dbReference type="Pfam" id="PF00155"/>
    </source>
</evidence>
<dbReference type="PROSITE" id="PS00105">
    <property type="entry name" value="AA_TRANSFER_CLASS_1"/>
    <property type="match status" value="1"/>
</dbReference>
<dbReference type="EC" id="2.6.1.-" evidence="4"/>
<dbReference type="CDD" id="cd00609">
    <property type="entry name" value="AAT_like"/>
    <property type="match status" value="1"/>
</dbReference>
<dbReference type="InterPro" id="IPR004838">
    <property type="entry name" value="NHTrfase_class1_PyrdxlP-BS"/>
</dbReference>
<keyword evidence="3 4" id="KW-0808">Transferase</keyword>
<evidence type="ECO:0000256" key="1">
    <source>
        <dbReference type="ARBA" id="ARBA00001933"/>
    </source>
</evidence>
<dbReference type="Proteomes" id="UP000611723">
    <property type="component" value="Unassembled WGS sequence"/>
</dbReference>
<dbReference type="Gene3D" id="3.40.640.10">
    <property type="entry name" value="Type I PLP-dependent aspartate aminotransferase-like (Major domain)"/>
    <property type="match status" value="1"/>
</dbReference>
<evidence type="ECO:0000256" key="3">
    <source>
        <dbReference type="ARBA" id="ARBA00022679"/>
    </source>
</evidence>
<dbReference type="InterPro" id="IPR015421">
    <property type="entry name" value="PyrdxlP-dep_Trfase_major"/>
</dbReference>
<proteinExistence type="inferred from homology"/>
<dbReference type="InterPro" id="IPR050881">
    <property type="entry name" value="LL-DAP_aminotransferase"/>
</dbReference>
<comment type="cofactor">
    <cofactor evidence="1 4">
        <name>pyridoxal 5'-phosphate</name>
        <dbReference type="ChEBI" id="CHEBI:597326"/>
    </cofactor>
</comment>
<name>A0A934WZ67_9BACT</name>
<evidence type="ECO:0000313" key="6">
    <source>
        <dbReference type="EMBL" id="MBK6265475.1"/>
    </source>
</evidence>
<sequence length="393" mass="44449">MIIQKSNRLTEVSEYYLSRKLEEIRWMNATGEKVINLGIGSPDMPPSEETIKVLSRSALNPAHHGYQSYKGIPELREAISLWNQRTYKTTLNPETEILPLMGSKEGIMHISMAFLNPDDEVLVPNPGYPTYTSVSKLLGAKVRPYDLLPASPQAIDMEKLKKEDLSKVKLMWINFPHMPTGRRADETLLAALVELAKEKGFLLCHDNPYSLILNDYPLSIFNVEGAGEVAIELNSFSKSHNMAGWRLGWVAGMESYIKTILTVKSNFDSGMFLPIQHAAIQALQNDDDWHRQQNQEYIQRQVVARQLLDLLGCTYTTDQAGMFVWAKAPGHIKNVEEFVNEILQKAKVFISPGQIFGSNGEGYVRVSLCSSRDLLMEAYQRIETYVKTHTPQL</sequence>
<reference evidence="6" key="1">
    <citation type="submission" date="2021-01" db="EMBL/GenBank/DDBJ databases">
        <title>Marivirga aurantiaca sp. nov., isolated from intertidal surface sediments.</title>
        <authorList>
            <person name="Zhang M."/>
        </authorList>
    </citation>
    <scope>NUCLEOTIDE SEQUENCE</scope>
    <source>
        <strain evidence="6">S37H4</strain>
    </source>
</reference>
<dbReference type="GO" id="GO:0008483">
    <property type="term" value="F:transaminase activity"/>
    <property type="evidence" value="ECO:0007669"/>
    <property type="project" value="UniProtKB-KW"/>
</dbReference>
<comment type="similarity">
    <text evidence="4">Belongs to the class-I pyridoxal-phosphate-dependent aminotransferase family.</text>
</comment>
<dbReference type="Gene3D" id="3.90.1150.10">
    <property type="entry name" value="Aspartate Aminotransferase, domain 1"/>
    <property type="match status" value="1"/>
</dbReference>